<dbReference type="Proteomes" id="UP000194137">
    <property type="component" value="Chromosome"/>
</dbReference>
<dbReference type="EMBL" id="CP021112">
    <property type="protein sequence ID" value="ARQ01856.1"/>
    <property type="molecule type" value="Genomic_DNA"/>
</dbReference>
<dbReference type="AlphaFoldDB" id="A0A1W6ZX21"/>
<dbReference type="KEGG" id="psin:CAK95_24235"/>
<sequence length="102" mass="11820">MQKAVRADNRTWLADHIQYPLRHHGRIATIIRNRSDFVRNYATIVSDKLRAAILAQEPDKVFENWQGVMVGDGSHNMWLRQSGEGDNLRYEIVTINDMNDTP</sequence>
<name>A0A1W6ZX21_9HYPH</name>
<accession>A0A1W6ZX21</accession>
<keyword evidence="2" id="KW-1185">Reference proteome</keyword>
<organism evidence="1 2">
    <name type="scientific">Pseudorhodoplanes sinuspersici</name>
    <dbReference type="NCBI Taxonomy" id="1235591"/>
    <lineage>
        <taxon>Bacteria</taxon>
        <taxon>Pseudomonadati</taxon>
        <taxon>Pseudomonadota</taxon>
        <taxon>Alphaproteobacteria</taxon>
        <taxon>Hyphomicrobiales</taxon>
        <taxon>Pseudorhodoplanes</taxon>
    </lineage>
</organism>
<protein>
    <submittedName>
        <fullName evidence="1">Uncharacterized protein</fullName>
    </submittedName>
</protein>
<evidence type="ECO:0000313" key="1">
    <source>
        <dbReference type="EMBL" id="ARQ01856.1"/>
    </source>
</evidence>
<reference evidence="1 2" key="1">
    <citation type="submission" date="2017-05" db="EMBL/GenBank/DDBJ databases">
        <title>Full genome sequence of Pseudorhodoplanes sinuspersici.</title>
        <authorList>
            <person name="Dastgheib S.M.M."/>
            <person name="Shavandi M."/>
            <person name="Tirandaz H."/>
        </authorList>
    </citation>
    <scope>NUCLEOTIDE SEQUENCE [LARGE SCALE GENOMIC DNA]</scope>
    <source>
        <strain evidence="1 2">RIPI110</strain>
    </source>
</reference>
<proteinExistence type="predicted"/>
<gene>
    <name evidence="1" type="ORF">CAK95_24235</name>
</gene>
<evidence type="ECO:0000313" key="2">
    <source>
        <dbReference type="Proteomes" id="UP000194137"/>
    </source>
</evidence>